<dbReference type="Proteomes" id="UP000276834">
    <property type="component" value="Unassembled WGS sequence"/>
</dbReference>
<evidence type="ECO:0000313" key="2">
    <source>
        <dbReference type="Proteomes" id="UP000276834"/>
    </source>
</evidence>
<dbReference type="EMBL" id="QUSF01000343">
    <property type="protein sequence ID" value="RLV82881.1"/>
    <property type="molecule type" value="Genomic_DNA"/>
</dbReference>
<gene>
    <name evidence="1" type="ORF">DV515_00016550</name>
</gene>
<accession>A0A3L8RRV5</accession>
<evidence type="ECO:0000313" key="1">
    <source>
        <dbReference type="EMBL" id="RLV82881.1"/>
    </source>
</evidence>
<organism evidence="1 2">
    <name type="scientific">Chloebia gouldiae</name>
    <name type="common">Gouldian finch</name>
    <name type="synonym">Erythrura gouldiae</name>
    <dbReference type="NCBI Taxonomy" id="44316"/>
    <lineage>
        <taxon>Eukaryota</taxon>
        <taxon>Metazoa</taxon>
        <taxon>Chordata</taxon>
        <taxon>Craniata</taxon>
        <taxon>Vertebrata</taxon>
        <taxon>Euteleostomi</taxon>
        <taxon>Archelosauria</taxon>
        <taxon>Archosauria</taxon>
        <taxon>Dinosauria</taxon>
        <taxon>Saurischia</taxon>
        <taxon>Theropoda</taxon>
        <taxon>Coelurosauria</taxon>
        <taxon>Aves</taxon>
        <taxon>Neognathae</taxon>
        <taxon>Neoaves</taxon>
        <taxon>Telluraves</taxon>
        <taxon>Australaves</taxon>
        <taxon>Passeriformes</taxon>
        <taxon>Passeroidea</taxon>
        <taxon>Passeridae</taxon>
        <taxon>Chloebia</taxon>
    </lineage>
</organism>
<sequence>MDSKAQVGDALSPFWAGGLSRVRAPWVPKGSKHCDAPRLALGDLFTPVLAPSPKCWNPSPKFWVAEQSPSKGKILRDSPGMGH</sequence>
<name>A0A3L8RRV5_CHLGU</name>
<keyword evidence="2" id="KW-1185">Reference proteome</keyword>
<dbReference type="AlphaFoldDB" id="A0A3L8RRV5"/>
<reference evidence="1 2" key="1">
    <citation type="journal article" date="2018" name="Proc. R. Soc. B">
        <title>A non-coding region near Follistatin controls head colour polymorphism in the Gouldian finch.</title>
        <authorList>
            <person name="Toomey M.B."/>
            <person name="Marques C.I."/>
            <person name="Andrade P."/>
            <person name="Araujo P.M."/>
            <person name="Sabatino S."/>
            <person name="Gazda M.A."/>
            <person name="Afonso S."/>
            <person name="Lopes R.J."/>
            <person name="Corbo J.C."/>
            <person name="Carneiro M."/>
        </authorList>
    </citation>
    <scope>NUCLEOTIDE SEQUENCE [LARGE SCALE GENOMIC DNA]</scope>
    <source>
        <strain evidence="1">Red01</strain>
        <tissue evidence="1">Muscle</tissue>
    </source>
</reference>
<comment type="caution">
    <text evidence="1">The sequence shown here is derived from an EMBL/GenBank/DDBJ whole genome shotgun (WGS) entry which is preliminary data.</text>
</comment>
<proteinExistence type="predicted"/>
<protein>
    <submittedName>
        <fullName evidence="1">Uncharacterized protein</fullName>
    </submittedName>
</protein>